<dbReference type="RefSeq" id="WP_015830008.1">
    <property type="nucleotide sequence ID" value="NC_012969.1"/>
</dbReference>
<dbReference type="eggNOG" id="ENOG5030XN9">
    <property type="taxonomic scope" value="Bacteria"/>
</dbReference>
<evidence type="ECO:0000313" key="3">
    <source>
        <dbReference type="Proteomes" id="UP000002743"/>
    </source>
</evidence>
<name>C6XDA0_METGS</name>
<evidence type="ECO:0000313" key="2">
    <source>
        <dbReference type="EMBL" id="ACT50525.1"/>
    </source>
</evidence>
<keyword evidence="1" id="KW-0732">Signal</keyword>
<protein>
    <submittedName>
        <fullName evidence="2">Uncharacterized protein</fullName>
    </submittedName>
</protein>
<feature type="signal peptide" evidence="1">
    <location>
        <begin position="1"/>
        <end position="19"/>
    </location>
</feature>
<dbReference type="STRING" id="582744.Msip34_1279"/>
<dbReference type="AlphaFoldDB" id="C6XDA0"/>
<keyword evidence="3" id="KW-1185">Reference proteome</keyword>
<accession>C6XDA0</accession>
<feature type="chain" id="PRO_5002972656" evidence="1">
    <location>
        <begin position="20"/>
        <end position="154"/>
    </location>
</feature>
<dbReference type="EMBL" id="CP001674">
    <property type="protein sequence ID" value="ACT50525.1"/>
    <property type="molecule type" value="Genomic_DNA"/>
</dbReference>
<proteinExistence type="predicted"/>
<dbReference type="HOGENOM" id="CLU_138476_0_0_4"/>
<gene>
    <name evidence="2" type="ordered locus">Msip34_1279</name>
</gene>
<reference evidence="3" key="1">
    <citation type="submission" date="2009-07" db="EMBL/GenBank/DDBJ databases">
        <title>Complete sequence of chromosome of Methylovorus sp. SIP3-4.</title>
        <authorList>
            <person name="Lucas S."/>
            <person name="Copeland A."/>
            <person name="Lapidus A."/>
            <person name="Glavina del Rio T."/>
            <person name="Tice H."/>
            <person name="Bruce D."/>
            <person name="Goodwin L."/>
            <person name="Pitluck S."/>
            <person name="Clum A."/>
            <person name="Larimer F."/>
            <person name="Land M."/>
            <person name="Hauser L."/>
            <person name="Kyrpides N."/>
            <person name="Mikhailova N."/>
            <person name="Kayluzhnaya M."/>
            <person name="Chistoserdova L."/>
        </authorList>
    </citation>
    <scope>NUCLEOTIDE SEQUENCE [LARGE SCALE GENOMIC DNA]</scope>
    <source>
        <strain evidence="3">SIP3-4</strain>
    </source>
</reference>
<organism evidence="2 3">
    <name type="scientific">Methylovorus glucosotrophus (strain SIP3-4)</name>
    <dbReference type="NCBI Taxonomy" id="582744"/>
    <lineage>
        <taxon>Bacteria</taxon>
        <taxon>Pseudomonadati</taxon>
        <taxon>Pseudomonadota</taxon>
        <taxon>Betaproteobacteria</taxon>
        <taxon>Nitrosomonadales</taxon>
        <taxon>Methylophilaceae</taxon>
        <taxon>Methylovorus</taxon>
    </lineage>
</organism>
<evidence type="ECO:0000256" key="1">
    <source>
        <dbReference type="SAM" id="SignalP"/>
    </source>
</evidence>
<reference evidence="2 3" key="2">
    <citation type="journal article" date="2011" name="J. Bacteriol.">
        <title>Genomes of three methylotrophs from a single niche uncover genetic and metabolic divergence of Methylophilaceae.</title>
        <authorList>
            <person name="Lapidus A."/>
            <person name="Clum A."/>
            <person name="Labutti K."/>
            <person name="Kaluzhnaya M.G."/>
            <person name="Lim S."/>
            <person name="Beck D.A."/>
            <person name="Glavina Del Rio T."/>
            <person name="Nolan M."/>
            <person name="Mavromatis K."/>
            <person name="Huntemann M."/>
            <person name="Lucas S."/>
            <person name="Lidstrom M.E."/>
            <person name="Ivanova N."/>
            <person name="Chistoserdova L."/>
        </authorList>
    </citation>
    <scope>NUCLEOTIDE SEQUENCE [LARGE SCALE GENOMIC DNA]</scope>
    <source>
        <strain evidence="2 3">SIP3-4</strain>
    </source>
</reference>
<sequence precursor="true">MKNLILAIALLGVASVAQAKIPFSGKNYSGVYECKGNNDQVGDYTVTATLRLNNVSSSGTFGAYHYEVETENSVTYRGQVAADGNRLAISFNFSEKKNLDHSTGVALVKKNAQGHWTFRRLYYEGDDNGGVYGSENCVLKAPLATTVKPKDKKK</sequence>
<dbReference type="Proteomes" id="UP000002743">
    <property type="component" value="Chromosome"/>
</dbReference>
<dbReference type="KEGG" id="mei:Msip34_1279"/>